<dbReference type="RefSeq" id="WP_210323589.1">
    <property type="nucleotide sequence ID" value="NZ_JACXWY010000006.1"/>
</dbReference>
<organism evidence="2 3">
    <name type="scientific">Bosea spartocytisi</name>
    <dbReference type="NCBI Taxonomy" id="2773451"/>
    <lineage>
        <taxon>Bacteria</taxon>
        <taxon>Pseudomonadati</taxon>
        <taxon>Pseudomonadota</taxon>
        <taxon>Alphaproteobacteria</taxon>
        <taxon>Hyphomicrobiales</taxon>
        <taxon>Boseaceae</taxon>
        <taxon>Bosea</taxon>
    </lineage>
</organism>
<gene>
    <name evidence="2" type="ORF">IED13_11605</name>
</gene>
<dbReference type="SMART" id="SM01034">
    <property type="entry name" value="BLUF"/>
    <property type="match status" value="1"/>
</dbReference>
<feature type="domain" description="BLUF" evidence="1">
    <location>
        <begin position="39"/>
        <end position="132"/>
    </location>
</feature>
<evidence type="ECO:0000313" key="2">
    <source>
        <dbReference type="EMBL" id="MBD3846344.1"/>
    </source>
</evidence>
<dbReference type="Gene3D" id="3.30.70.100">
    <property type="match status" value="1"/>
</dbReference>
<dbReference type="AlphaFoldDB" id="A0A927HZK0"/>
<dbReference type="GO" id="GO:0071949">
    <property type="term" value="F:FAD binding"/>
    <property type="evidence" value="ECO:0007669"/>
    <property type="project" value="InterPro"/>
</dbReference>
<dbReference type="SUPFAM" id="SSF54975">
    <property type="entry name" value="Acylphosphatase/BLUF domain-like"/>
    <property type="match status" value="1"/>
</dbReference>
<dbReference type="InterPro" id="IPR036046">
    <property type="entry name" value="Acylphosphatase-like_dom_sf"/>
</dbReference>
<dbReference type="GO" id="GO:0009882">
    <property type="term" value="F:blue light photoreceptor activity"/>
    <property type="evidence" value="ECO:0007669"/>
    <property type="project" value="InterPro"/>
</dbReference>
<dbReference type="EMBL" id="JACXWY010000006">
    <property type="protein sequence ID" value="MBD3846344.1"/>
    <property type="molecule type" value="Genomic_DNA"/>
</dbReference>
<name>A0A927HZK0_9HYPH</name>
<dbReference type="Pfam" id="PF04940">
    <property type="entry name" value="BLUF"/>
    <property type="match status" value="1"/>
</dbReference>
<evidence type="ECO:0000259" key="1">
    <source>
        <dbReference type="PROSITE" id="PS50925"/>
    </source>
</evidence>
<comment type="caution">
    <text evidence="2">The sequence shown here is derived from an EMBL/GenBank/DDBJ whole genome shotgun (WGS) entry which is preliminary data.</text>
</comment>
<evidence type="ECO:0000313" key="3">
    <source>
        <dbReference type="Proteomes" id="UP000619295"/>
    </source>
</evidence>
<sequence>MQRPAGHPSLYPSRRSQFLTDMSCNSCGFASHQGKLMSLIRLVYASHSLLDDSNRREELGEILSSARRFNEANDITGFLLATRGAFAQVLEGEAARLSETYARIEADPRHTGLQVLSRAPVAERLFAGWTMGVAEHDETTQFIFGLYGVTPETDLPTQPVDALLDLAGELARRPG</sequence>
<dbReference type="InterPro" id="IPR007024">
    <property type="entry name" value="BLUF_domain"/>
</dbReference>
<reference evidence="2" key="1">
    <citation type="submission" date="2020-09" db="EMBL/GenBank/DDBJ databases">
        <title>Bosea spartocytisi sp. nov. a root nodule endophyte of Spartocytisus supranubius in the high mountain ecosystem fo the Teide National Park (Canary Islands, Spain).</title>
        <authorList>
            <person name="Pulido-Suarez L."/>
            <person name="Peix A."/>
            <person name="Igual J.M."/>
            <person name="Socas-Perez N."/>
            <person name="Velazquez E."/>
            <person name="Flores-Felix J.D."/>
            <person name="Leon-Barrios M."/>
        </authorList>
    </citation>
    <scope>NUCLEOTIDE SEQUENCE</scope>
    <source>
        <strain evidence="2">SSUT16</strain>
    </source>
</reference>
<proteinExistence type="predicted"/>
<dbReference type="PROSITE" id="PS50925">
    <property type="entry name" value="BLUF"/>
    <property type="match status" value="1"/>
</dbReference>
<protein>
    <submittedName>
        <fullName evidence="2">BLUF domain-containing protein</fullName>
    </submittedName>
</protein>
<dbReference type="Proteomes" id="UP000619295">
    <property type="component" value="Unassembled WGS sequence"/>
</dbReference>
<accession>A0A927HZK0</accession>
<keyword evidence="3" id="KW-1185">Reference proteome</keyword>